<evidence type="ECO:0000313" key="1">
    <source>
        <dbReference type="EMBL" id="KAI6081257.1"/>
    </source>
</evidence>
<keyword evidence="2" id="KW-1185">Reference proteome</keyword>
<accession>A0ACC0CLC4</accession>
<dbReference type="Proteomes" id="UP001497680">
    <property type="component" value="Unassembled WGS sequence"/>
</dbReference>
<reference evidence="1 2" key="1">
    <citation type="journal article" date="2022" name="New Phytol.">
        <title>Ecological generalism drives hyperdiversity of secondary metabolite gene clusters in xylarialean endophytes.</title>
        <authorList>
            <person name="Franco M.E.E."/>
            <person name="Wisecaver J.H."/>
            <person name="Arnold A.E."/>
            <person name="Ju Y.M."/>
            <person name="Slot J.C."/>
            <person name="Ahrendt S."/>
            <person name="Moore L.P."/>
            <person name="Eastman K.E."/>
            <person name="Scott K."/>
            <person name="Konkel Z."/>
            <person name="Mondo S.J."/>
            <person name="Kuo A."/>
            <person name="Hayes R.D."/>
            <person name="Haridas S."/>
            <person name="Andreopoulos B."/>
            <person name="Riley R."/>
            <person name="LaButti K."/>
            <person name="Pangilinan J."/>
            <person name="Lipzen A."/>
            <person name="Amirebrahimi M."/>
            <person name="Yan J."/>
            <person name="Adam C."/>
            <person name="Keymanesh K."/>
            <person name="Ng V."/>
            <person name="Louie K."/>
            <person name="Northen T."/>
            <person name="Drula E."/>
            <person name="Henrissat B."/>
            <person name="Hsieh H.M."/>
            <person name="Youens-Clark K."/>
            <person name="Lutzoni F."/>
            <person name="Miadlikowska J."/>
            <person name="Eastwood D.C."/>
            <person name="Hamelin R.C."/>
            <person name="Grigoriev I.V."/>
            <person name="U'Ren J.M."/>
        </authorList>
    </citation>
    <scope>NUCLEOTIDE SEQUENCE [LARGE SCALE GENOMIC DNA]</scope>
    <source>
        <strain evidence="1 2">ER1909</strain>
    </source>
</reference>
<proteinExistence type="predicted"/>
<organism evidence="1 2">
    <name type="scientific">Hypoxylon rubiginosum</name>
    <dbReference type="NCBI Taxonomy" id="110542"/>
    <lineage>
        <taxon>Eukaryota</taxon>
        <taxon>Fungi</taxon>
        <taxon>Dikarya</taxon>
        <taxon>Ascomycota</taxon>
        <taxon>Pezizomycotina</taxon>
        <taxon>Sordariomycetes</taxon>
        <taxon>Xylariomycetidae</taxon>
        <taxon>Xylariales</taxon>
        <taxon>Hypoxylaceae</taxon>
        <taxon>Hypoxylon</taxon>
    </lineage>
</organism>
<gene>
    <name evidence="1" type="ORF">F4821DRAFT_249646</name>
</gene>
<evidence type="ECO:0000313" key="2">
    <source>
        <dbReference type="Proteomes" id="UP001497680"/>
    </source>
</evidence>
<name>A0ACC0CLC4_9PEZI</name>
<dbReference type="EMBL" id="MU394401">
    <property type="protein sequence ID" value="KAI6081257.1"/>
    <property type="molecule type" value="Genomic_DNA"/>
</dbReference>
<protein>
    <submittedName>
        <fullName evidence="1">FAD binding domain protein</fullName>
    </submittedName>
</protein>
<comment type="caution">
    <text evidence="1">The sequence shown here is derived from an EMBL/GenBank/DDBJ whole genome shotgun (WGS) entry which is preliminary data.</text>
</comment>
<sequence length="848" mass="95026">MASKHGFKAIIVGGGIAGLTLANMLERFDIDYVLLEGHDHIIPNIGASIALSPNGLLVLDQLGVYEAIREVSRDGEIDNVHIYDMNRETLSWTKNLEGHTERRFGYPVWFCNRIWLLEALYEKLHYKNKILLGKRVASIEHGQHDIKVATKDGQVYTGSVVVGGDGIHSVVRTEMTRIANKTQPGTFDVNEEDKMPCYYQCSYGIAQDVEQWVQKDTSFSIGDNYSFLMASGPGGRLYWFFTVRLPEVKYGKDIPRYTKEDDEKFLKQYAHLKIKKNLTFRQVTAKRTTSSLTPIHEVVIKKWFYKRMVLIGDSCHKQNPLTGQGGNSAIESAAEFINALLELRDSRHGRLSGATSEEIEAASRKMQDVRYERTKFLVSDAHYRQSLFASEKPLKTYLILGWLMPIIGHKTMLEDIISRYTPGSRLKGLPVPFRPHQIPYELDLPAKPLKSAAARIPKLLLIAFMGTMIYITTKAWRLPSDELGDWGGLGPLNRNWLGNNGFNDLLQGIVSAFAYPIFGAGPTATLQITYFLSQLVAPMLIWTIEGYRFGNSLTPLALPSFFLFAMQLQGIGQIAPLYYILSVLFASERSAGRWIPVHVAKALVPALTLGYILPTVMMLTPTVNTKSWQDWTALWQFSPIIFTTLTALFSSVIQQWKRLTSSVKESPFDLYKDEDVPILKSVYYYAFALLTASHVSTLAYAYFHPEITFAELFGNLPSPFELEWSLPTLGSQIAIFLKYDFAMCFTAIAIYGLYAIWTLRKCGYVKTSQVTVPVLACILGQLLVGPGATMVGLWSWREGVLADLSTINKPALPSAAKQESSAVANGTNGKVPNGKLSTDWQPVRTYGI</sequence>